<proteinExistence type="predicted"/>
<keyword evidence="3" id="KW-1185">Reference proteome</keyword>
<comment type="caution">
    <text evidence="2">The sequence shown here is derived from an EMBL/GenBank/DDBJ whole genome shotgun (WGS) entry which is preliminary data.</text>
</comment>
<evidence type="ECO:0000259" key="1">
    <source>
        <dbReference type="Pfam" id="PF20097"/>
    </source>
</evidence>
<dbReference type="RefSeq" id="WP_221862438.1">
    <property type="nucleotide sequence ID" value="NZ_JAIKTU010000022.1"/>
</dbReference>
<dbReference type="EMBL" id="JAIKTU010000022">
    <property type="protein sequence ID" value="MBY0757338.1"/>
    <property type="molecule type" value="Genomic_DNA"/>
</dbReference>
<evidence type="ECO:0000313" key="2">
    <source>
        <dbReference type="EMBL" id="MBY0757338.1"/>
    </source>
</evidence>
<dbReference type="InterPro" id="IPR045504">
    <property type="entry name" value="DUF6487"/>
</dbReference>
<organism evidence="2 3">
    <name type="scientific">Clostridium sardiniense</name>
    <name type="common">Clostridium absonum</name>
    <dbReference type="NCBI Taxonomy" id="29369"/>
    <lineage>
        <taxon>Bacteria</taxon>
        <taxon>Bacillati</taxon>
        <taxon>Bacillota</taxon>
        <taxon>Clostridia</taxon>
        <taxon>Eubacteriales</taxon>
        <taxon>Clostridiaceae</taxon>
        <taxon>Clostridium</taxon>
    </lineage>
</organism>
<name>A0ABS7L374_CLOSR</name>
<evidence type="ECO:0000313" key="3">
    <source>
        <dbReference type="Proteomes" id="UP001299068"/>
    </source>
</evidence>
<dbReference type="Proteomes" id="UP001299068">
    <property type="component" value="Unassembled WGS sequence"/>
</dbReference>
<gene>
    <name evidence="2" type="ORF">K5V21_18080</name>
</gene>
<reference evidence="2 3" key="1">
    <citation type="journal article" date="2021" name="Cell Host Microbe">
        <title>in vivo commensal control of Clostridioides difficile virulence.</title>
        <authorList>
            <person name="Girinathan B.P."/>
            <person name="Dibenedetto N."/>
            <person name="Worley J.N."/>
            <person name="Peltier J."/>
            <person name="Arrieta-Ortiz M.L."/>
            <person name="Rupa Christinal Immanuel S."/>
            <person name="Lavin R."/>
            <person name="Delaney M.L."/>
            <person name="Cummins C."/>
            <person name="Hoffmann M."/>
            <person name="Luo Y."/>
            <person name="Gonzalez-Escalona N."/>
            <person name="Allard M."/>
            <person name="Onderdonk A.B."/>
            <person name="Gerber G.K."/>
            <person name="Sonenshein A.L."/>
            <person name="Baliga N."/>
            <person name="Dupuy B."/>
            <person name="Bry L."/>
        </authorList>
    </citation>
    <scope>NUCLEOTIDE SEQUENCE [LARGE SCALE GENOMIC DNA]</scope>
    <source>
        <strain evidence="2 3">DSM 599</strain>
    </source>
</reference>
<accession>A0ABS7L374</accession>
<dbReference type="Pfam" id="PF20097">
    <property type="entry name" value="DUF6487"/>
    <property type="match status" value="1"/>
</dbReference>
<sequence>MKCTLCNSEMEKGYIQNKREALCWIPENEERGIFKCLSSPNGVELAKYSIVEGSEKAKAYCCRQCKQCIIEGK</sequence>
<protein>
    <submittedName>
        <fullName evidence="2">PF20097 family protein</fullName>
    </submittedName>
</protein>
<feature type="domain" description="DUF6487" evidence="1">
    <location>
        <begin position="3"/>
        <end position="71"/>
    </location>
</feature>